<evidence type="ECO:0000256" key="12">
    <source>
        <dbReference type="ARBA" id="ARBA00022989"/>
    </source>
</evidence>
<proteinExistence type="inferred from homology"/>
<comment type="function">
    <text evidence="3">Could act as a receptor for an unknown ligand.</text>
</comment>
<evidence type="ECO:0000256" key="20">
    <source>
        <dbReference type="SAM" id="MobiDB-lite"/>
    </source>
</evidence>
<comment type="similarity">
    <text evidence="5">Belongs to the adenylyl cyclase class-3 family.</text>
</comment>
<keyword evidence="14" id="KW-0472">Membrane</keyword>
<dbReference type="InterPro" id="IPR029787">
    <property type="entry name" value="Nucleotide_cyclase"/>
</dbReference>
<protein>
    <recommendedName>
        <fullName evidence="6">adenylate cyclase</fullName>
        <ecNumber evidence="6">4.6.1.1</ecNumber>
    </recommendedName>
    <alternativeName>
        <fullName evidence="18">ATP pyrophosphate-lyase</fullName>
    </alternativeName>
    <alternativeName>
        <fullName evidence="19">Adenylyl cyclase</fullName>
    </alternativeName>
</protein>
<evidence type="ECO:0000256" key="6">
    <source>
        <dbReference type="ARBA" id="ARBA00012201"/>
    </source>
</evidence>
<evidence type="ECO:0000256" key="5">
    <source>
        <dbReference type="ARBA" id="ARBA00005381"/>
    </source>
</evidence>
<comment type="catalytic activity">
    <reaction evidence="1">
        <text>ATP = 3',5'-cyclic AMP + diphosphate</text>
        <dbReference type="Rhea" id="RHEA:15389"/>
        <dbReference type="ChEBI" id="CHEBI:30616"/>
        <dbReference type="ChEBI" id="CHEBI:33019"/>
        <dbReference type="ChEBI" id="CHEBI:58165"/>
        <dbReference type="EC" id="4.6.1.1"/>
    </reaction>
</comment>
<comment type="cofactor">
    <cofactor evidence="2">
        <name>Mg(2+)</name>
        <dbReference type="ChEBI" id="CHEBI:18420"/>
    </cofactor>
</comment>
<dbReference type="Proteomes" id="UP001430356">
    <property type="component" value="Unassembled WGS sequence"/>
</dbReference>
<dbReference type="SMART" id="SM00044">
    <property type="entry name" value="CYCc"/>
    <property type="match status" value="1"/>
</dbReference>
<keyword evidence="7" id="KW-0812">Transmembrane</keyword>
<evidence type="ECO:0000256" key="13">
    <source>
        <dbReference type="ARBA" id="ARBA00022998"/>
    </source>
</evidence>
<dbReference type="GO" id="GO:0016020">
    <property type="term" value="C:membrane"/>
    <property type="evidence" value="ECO:0007669"/>
    <property type="project" value="UniProtKB-SubCell"/>
</dbReference>
<name>A0AAW0F1B6_9TRYP</name>
<gene>
    <name evidence="22" type="ORF">NESM_000908500</name>
</gene>
<evidence type="ECO:0000256" key="15">
    <source>
        <dbReference type="ARBA" id="ARBA00023170"/>
    </source>
</evidence>
<feature type="region of interest" description="Disordered" evidence="20">
    <location>
        <begin position="976"/>
        <end position="1000"/>
    </location>
</feature>
<dbReference type="GO" id="GO:0046872">
    <property type="term" value="F:metal ion binding"/>
    <property type="evidence" value="ECO:0007669"/>
    <property type="project" value="UniProtKB-KW"/>
</dbReference>
<comment type="subcellular location">
    <subcellularLocation>
        <location evidence="4">Membrane</location>
        <topology evidence="4">Multi-pass membrane protein</topology>
    </subcellularLocation>
</comment>
<dbReference type="PROSITE" id="PS50125">
    <property type="entry name" value="GUANYLATE_CYCLASE_2"/>
    <property type="match status" value="1"/>
</dbReference>
<dbReference type="AlphaFoldDB" id="A0AAW0F1B6"/>
<dbReference type="Pfam" id="PF00211">
    <property type="entry name" value="Guanylate_cyc"/>
    <property type="match status" value="1"/>
</dbReference>
<organism evidence="22 23">
    <name type="scientific">Novymonas esmeraldas</name>
    <dbReference type="NCBI Taxonomy" id="1808958"/>
    <lineage>
        <taxon>Eukaryota</taxon>
        <taxon>Discoba</taxon>
        <taxon>Euglenozoa</taxon>
        <taxon>Kinetoplastea</taxon>
        <taxon>Metakinetoplastina</taxon>
        <taxon>Trypanosomatida</taxon>
        <taxon>Trypanosomatidae</taxon>
        <taxon>Novymonas</taxon>
    </lineage>
</organism>
<sequence>MIVGWIGGSVIAQTLAEENWIADRPTYQAELFEEHRYIVGGDFVLGDYGGPCDPVADFLGAVCYCNQGGHAAVLTSLSNATWTTITNSGVNYTQNNCYSAGIELPNPLNVLTLSFQDYPWLAEAAADVGIAVSALLQYLSFTSNPVNLATLNVTHLTVQTLLNAELQNYSTGIVSGMILGSLGVQGYLVPAPIFSHPHLVYGYENYIYLMPTLEQQMYLLYENLGIVRALTSIGSSVNVVFHDYSSAETANITAVLDRSAATFNYDNPTVEMVANAETVGSVLRAGQINFVIAVTTTDVPDIVKFLSDDSSAVVVICFDDLTLQYGALVSAFASQPASVQARLVTFSNLPLWSDTSDAAHEASPLLAQYHGALPAAEDHTPSLLRDVVVTDFLLSLLTTTSLVNTTLLVSNVYLNGVFSLYGLTFGTFQWSCTATVQGNLCVYQNYGARDIAMLSLQRMLDPSVPVMASGSTPSLVYTPRPSHGLTAAQRNGVIAGSVIGGLVLIAAVALLLYCCSDSRNNDAAPKDRDEPVTLIFTDIESSTAMWAALPQLMADAIAAHHRVIRQVIKRYKCYEVKTIGDSFMIACKDAHSAVCLACEVQAELLGYDWGTAEIDSTYREFELARVDSVDGYVPTTARLSPEEYEGLWRGLRVRMGLHTGLSDIRYDEVTKGYDYYGDTSNMAARTEAIANGGQVVATETTWWALSHDERAGLSHTAMGPQGLRGVPYAVEMYQLNPVPGRTHAALRTEIEAILPDDGATETASSAADALLSSAGTMTGAAAGVAFVITSCFAPYPPVQRIRELQPLLGKWNIGAPPRHRNVSEEDYCKGLINRLAIRISSVTQSANAMRRGEVHSVSASFAGSRSTVLNPLSVVDSVSTPRARRADLLTPLSERGRSGMRESRVMVHPPPRQRPSNGAYDRTEERRDTLVRWSDDPVVPFVAPQSSELSMSSDGGRVLRNGSVSMDPVIVRVPAESGVRRRRSSAEHRVAAPNGNAPKV</sequence>
<keyword evidence="10" id="KW-0067">ATP-binding</keyword>
<reference evidence="22 23" key="1">
    <citation type="journal article" date="2021" name="MBio">
        <title>A New Model Trypanosomatid, Novymonas esmeraldas: Genomic Perception of Its 'Candidatus Pandoraea novymonadis' Endosymbiont.</title>
        <authorList>
            <person name="Zakharova A."/>
            <person name="Saura A."/>
            <person name="Butenko A."/>
            <person name="Podesvova L."/>
            <person name="Warmusova S."/>
            <person name="Kostygov A.Y."/>
            <person name="Nenarokova A."/>
            <person name="Lukes J."/>
            <person name="Opperdoes F.R."/>
            <person name="Yurchenko V."/>
        </authorList>
    </citation>
    <scope>NUCLEOTIDE SEQUENCE [LARGE SCALE GENOMIC DNA]</scope>
    <source>
        <strain evidence="22 23">E262AT.01</strain>
    </source>
</reference>
<dbReference type="GO" id="GO:0006171">
    <property type="term" value="P:cAMP biosynthetic process"/>
    <property type="evidence" value="ECO:0007669"/>
    <property type="project" value="UniProtKB-KW"/>
</dbReference>
<dbReference type="InterPro" id="IPR001054">
    <property type="entry name" value="A/G_cyclase"/>
</dbReference>
<evidence type="ECO:0000259" key="21">
    <source>
        <dbReference type="PROSITE" id="PS50125"/>
    </source>
</evidence>
<dbReference type="GO" id="GO:0004016">
    <property type="term" value="F:adenylate cyclase activity"/>
    <property type="evidence" value="ECO:0007669"/>
    <property type="project" value="UniProtKB-EC"/>
</dbReference>
<keyword evidence="8" id="KW-0479">Metal-binding</keyword>
<dbReference type="SUPFAM" id="SSF55073">
    <property type="entry name" value="Nucleotide cyclase"/>
    <property type="match status" value="1"/>
</dbReference>
<evidence type="ECO:0000256" key="3">
    <source>
        <dbReference type="ARBA" id="ARBA00002708"/>
    </source>
</evidence>
<dbReference type="FunFam" id="3.30.70.1230:FF:000022">
    <property type="entry name" value="Receptor-type adenylate cyclase GRESAG 4, putative"/>
    <property type="match status" value="1"/>
</dbReference>
<evidence type="ECO:0000256" key="17">
    <source>
        <dbReference type="ARBA" id="ARBA00023239"/>
    </source>
</evidence>
<evidence type="ECO:0000256" key="7">
    <source>
        <dbReference type="ARBA" id="ARBA00022692"/>
    </source>
</evidence>
<evidence type="ECO:0000313" key="22">
    <source>
        <dbReference type="EMBL" id="KAK7199354.1"/>
    </source>
</evidence>
<evidence type="ECO:0000256" key="16">
    <source>
        <dbReference type="ARBA" id="ARBA00023180"/>
    </source>
</evidence>
<keyword evidence="16" id="KW-0325">Glycoprotein</keyword>
<feature type="domain" description="Guanylate cyclase" evidence="21">
    <location>
        <begin position="533"/>
        <end position="687"/>
    </location>
</feature>
<evidence type="ECO:0000256" key="8">
    <source>
        <dbReference type="ARBA" id="ARBA00022723"/>
    </source>
</evidence>
<accession>A0AAW0F1B6</accession>
<evidence type="ECO:0000313" key="23">
    <source>
        <dbReference type="Proteomes" id="UP001430356"/>
    </source>
</evidence>
<dbReference type="GO" id="GO:0005524">
    <property type="term" value="F:ATP binding"/>
    <property type="evidence" value="ECO:0007669"/>
    <property type="project" value="UniProtKB-KW"/>
</dbReference>
<evidence type="ECO:0000256" key="19">
    <source>
        <dbReference type="ARBA" id="ARBA00032637"/>
    </source>
</evidence>
<evidence type="ECO:0000256" key="14">
    <source>
        <dbReference type="ARBA" id="ARBA00023136"/>
    </source>
</evidence>
<keyword evidence="9" id="KW-0547">Nucleotide-binding</keyword>
<dbReference type="GO" id="GO:0035556">
    <property type="term" value="P:intracellular signal transduction"/>
    <property type="evidence" value="ECO:0007669"/>
    <property type="project" value="InterPro"/>
</dbReference>
<keyword evidence="11" id="KW-0460">Magnesium</keyword>
<evidence type="ECO:0000256" key="2">
    <source>
        <dbReference type="ARBA" id="ARBA00001946"/>
    </source>
</evidence>
<dbReference type="InterPro" id="IPR050697">
    <property type="entry name" value="Adenylyl/Guanylyl_Cyclase_3/4"/>
</dbReference>
<dbReference type="EMBL" id="JAECZO010000311">
    <property type="protein sequence ID" value="KAK7199354.1"/>
    <property type="molecule type" value="Genomic_DNA"/>
</dbReference>
<keyword evidence="17" id="KW-0456">Lyase</keyword>
<keyword evidence="12" id="KW-1133">Transmembrane helix</keyword>
<feature type="region of interest" description="Disordered" evidence="20">
    <location>
        <begin position="898"/>
        <end position="924"/>
    </location>
</feature>
<dbReference type="Pfam" id="PF25493">
    <property type="entry name" value="Peripla_BP_A-cyclase"/>
    <property type="match status" value="1"/>
</dbReference>
<evidence type="ECO:0000256" key="11">
    <source>
        <dbReference type="ARBA" id="ARBA00022842"/>
    </source>
</evidence>
<dbReference type="Gene3D" id="3.30.70.1230">
    <property type="entry name" value="Nucleotide cyclase"/>
    <property type="match status" value="1"/>
</dbReference>
<keyword evidence="13" id="KW-0115">cAMP biosynthesis</keyword>
<dbReference type="EC" id="4.6.1.1" evidence="6"/>
<dbReference type="InterPro" id="IPR057398">
    <property type="entry name" value="GRESAG4.1/3_peripasmic_2"/>
</dbReference>
<keyword evidence="23" id="KW-1185">Reference proteome</keyword>
<evidence type="ECO:0000256" key="9">
    <source>
        <dbReference type="ARBA" id="ARBA00022741"/>
    </source>
</evidence>
<evidence type="ECO:0000256" key="10">
    <source>
        <dbReference type="ARBA" id="ARBA00022840"/>
    </source>
</evidence>
<evidence type="ECO:0000256" key="1">
    <source>
        <dbReference type="ARBA" id="ARBA00001593"/>
    </source>
</evidence>
<comment type="caution">
    <text evidence="22">The sequence shown here is derived from an EMBL/GenBank/DDBJ whole genome shotgun (WGS) entry which is preliminary data.</text>
</comment>
<keyword evidence="15 22" id="KW-0675">Receptor</keyword>
<evidence type="ECO:0000256" key="4">
    <source>
        <dbReference type="ARBA" id="ARBA00004141"/>
    </source>
</evidence>
<evidence type="ECO:0000256" key="18">
    <source>
        <dbReference type="ARBA" id="ARBA00032597"/>
    </source>
</evidence>
<dbReference type="PANTHER" id="PTHR43081">
    <property type="entry name" value="ADENYLATE CYCLASE, TERMINAL-DIFFERENTIATION SPECIFIC-RELATED"/>
    <property type="match status" value="1"/>
</dbReference>
<dbReference type="PANTHER" id="PTHR43081:SF1">
    <property type="entry name" value="ADENYLATE CYCLASE, TERMINAL-DIFFERENTIATION SPECIFIC"/>
    <property type="match status" value="1"/>
</dbReference>